<sequence length="98" mass="10922">MTLPSTIACGNIDQCWDRVTWTTNANNNTCTITLLLASIRAGEEATFAQPVVGRSGVVKPLQMALQRAHIQLRVSIQIVLQQSLVDEGVLHLRRKKRR</sequence>
<dbReference type="Proteomes" id="UP000314294">
    <property type="component" value="Unassembled WGS sequence"/>
</dbReference>
<name>A0A4Z2IVE8_9TELE</name>
<dbReference type="EMBL" id="SRLO01000044">
    <property type="protein sequence ID" value="TNN81866.1"/>
    <property type="molecule type" value="Genomic_DNA"/>
</dbReference>
<accession>A0A4Z2IVE8</accession>
<organism evidence="1 2">
    <name type="scientific">Liparis tanakae</name>
    <name type="common">Tanaka's snailfish</name>
    <dbReference type="NCBI Taxonomy" id="230148"/>
    <lineage>
        <taxon>Eukaryota</taxon>
        <taxon>Metazoa</taxon>
        <taxon>Chordata</taxon>
        <taxon>Craniata</taxon>
        <taxon>Vertebrata</taxon>
        <taxon>Euteleostomi</taxon>
        <taxon>Actinopterygii</taxon>
        <taxon>Neopterygii</taxon>
        <taxon>Teleostei</taxon>
        <taxon>Neoteleostei</taxon>
        <taxon>Acanthomorphata</taxon>
        <taxon>Eupercaria</taxon>
        <taxon>Perciformes</taxon>
        <taxon>Cottioidei</taxon>
        <taxon>Cottales</taxon>
        <taxon>Liparidae</taxon>
        <taxon>Liparis</taxon>
    </lineage>
</organism>
<comment type="caution">
    <text evidence="1">The sequence shown here is derived from an EMBL/GenBank/DDBJ whole genome shotgun (WGS) entry which is preliminary data.</text>
</comment>
<evidence type="ECO:0000313" key="1">
    <source>
        <dbReference type="EMBL" id="TNN81866.1"/>
    </source>
</evidence>
<keyword evidence="2" id="KW-1185">Reference proteome</keyword>
<proteinExistence type="predicted"/>
<protein>
    <submittedName>
        <fullName evidence="1">Uncharacterized protein</fullName>
    </submittedName>
</protein>
<dbReference type="AlphaFoldDB" id="A0A4Z2IVE8"/>
<reference evidence="1 2" key="1">
    <citation type="submission" date="2019-03" db="EMBL/GenBank/DDBJ databases">
        <title>First draft genome of Liparis tanakae, snailfish: a comprehensive survey of snailfish specific genes.</title>
        <authorList>
            <person name="Kim W."/>
            <person name="Song I."/>
            <person name="Jeong J.-H."/>
            <person name="Kim D."/>
            <person name="Kim S."/>
            <person name="Ryu S."/>
            <person name="Song J.Y."/>
            <person name="Lee S.K."/>
        </authorList>
    </citation>
    <scope>NUCLEOTIDE SEQUENCE [LARGE SCALE GENOMIC DNA]</scope>
    <source>
        <tissue evidence="1">Muscle</tissue>
    </source>
</reference>
<evidence type="ECO:0000313" key="2">
    <source>
        <dbReference type="Proteomes" id="UP000314294"/>
    </source>
</evidence>
<gene>
    <name evidence="1" type="ORF">EYF80_007995</name>
</gene>